<dbReference type="SMART" id="SM00606">
    <property type="entry name" value="CBD_IV"/>
    <property type="match status" value="1"/>
</dbReference>
<evidence type="ECO:0000256" key="1">
    <source>
        <dbReference type="ARBA" id="ARBA00022729"/>
    </source>
</evidence>
<dbReference type="GO" id="GO:0030246">
    <property type="term" value="F:carbohydrate binding"/>
    <property type="evidence" value="ECO:0007669"/>
    <property type="project" value="InterPro"/>
</dbReference>
<evidence type="ECO:0000313" key="4">
    <source>
        <dbReference type="EMBL" id="SCF41675.1"/>
    </source>
</evidence>
<dbReference type="Proteomes" id="UP000198864">
    <property type="component" value="Unassembled WGS sequence"/>
</dbReference>
<gene>
    <name evidence="4" type="ORF">GA0070561_6477</name>
</gene>
<organism evidence="4 5">
    <name type="scientific">Micromonospora saelicesensis</name>
    <dbReference type="NCBI Taxonomy" id="285676"/>
    <lineage>
        <taxon>Bacteria</taxon>
        <taxon>Bacillati</taxon>
        <taxon>Actinomycetota</taxon>
        <taxon>Actinomycetes</taxon>
        <taxon>Micromonosporales</taxon>
        <taxon>Micromonosporaceae</taxon>
        <taxon>Micromonospora</taxon>
    </lineage>
</organism>
<dbReference type="InterPro" id="IPR008979">
    <property type="entry name" value="Galactose-bd-like_sf"/>
</dbReference>
<name>A0A1C5A906_9ACTN</name>
<evidence type="ECO:0000256" key="2">
    <source>
        <dbReference type="SAM" id="MobiDB-lite"/>
    </source>
</evidence>
<dbReference type="Pfam" id="PF03422">
    <property type="entry name" value="CBM_6"/>
    <property type="match status" value="1"/>
</dbReference>
<dbReference type="PROSITE" id="PS51175">
    <property type="entry name" value="CBM6"/>
    <property type="match status" value="1"/>
</dbReference>
<dbReference type="EMBL" id="FMCR01000009">
    <property type="protein sequence ID" value="SCF41675.1"/>
    <property type="molecule type" value="Genomic_DNA"/>
</dbReference>
<accession>A0A1C5A906</accession>
<dbReference type="InterPro" id="IPR005084">
    <property type="entry name" value="CBM6"/>
</dbReference>
<dbReference type="Pfam" id="PF09362">
    <property type="entry name" value="DUF1996"/>
    <property type="match status" value="1"/>
</dbReference>
<feature type="domain" description="CBM6" evidence="3">
    <location>
        <begin position="52"/>
        <end position="178"/>
    </location>
</feature>
<dbReference type="Gene3D" id="2.60.120.260">
    <property type="entry name" value="Galactose-binding domain-like"/>
    <property type="match status" value="1"/>
</dbReference>
<dbReference type="InterPro" id="IPR018535">
    <property type="entry name" value="DUF1996"/>
</dbReference>
<dbReference type="PANTHER" id="PTHR43662:SF3">
    <property type="entry name" value="DOMAIN PROTEIN, PUTATIVE (AFU_ORTHOLOGUE AFUA_6G11970)-RELATED"/>
    <property type="match status" value="1"/>
</dbReference>
<feature type="region of interest" description="Disordered" evidence="2">
    <location>
        <begin position="182"/>
        <end position="220"/>
    </location>
</feature>
<dbReference type="STRING" id="285676.GA0070561_6477"/>
<dbReference type="CDD" id="cd04084">
    <property type="entry name" value="CBM6_xylanase-like"/>
    <property type="match status" value="1"/>
</dbReference>
<evidence type="ECO:0000313" key="5">
    <source>
        <dbReference type="Proteomes" id="UP000198864"/>
    </source>
</evidence>
<keyword evidence="1" id="KW-0732">Signal</keyword>
<reference evidence="4 5" key="1">
    <citation type="submission" date="2016-06" db="EMBL/GenBank/DDBJ databases">
        <authorList>
            <person name="Kjaerup R.B."/>
            <person name="Dalgaard T.S."/>
            <person name="Juul-Madsen H.R."/>
        </authorList>
    </citation>
    <scope>NUCLEOTIDE SEQUENCE [LARGE SCALE GENOMIC DNA]</scope>
    <source>
        <strain evidence="4 5">DSM 44871</strain>
    </source>
</reference>
<dbReference type="InterPro" id="IPR006584">
    <property type="entry name" value="Cellulose-bd_IV"/>
</dbReference>
<protein>
    <submittedName>
        <fullName evidence="4">Carbohydrate binding module (Family 6)</fullName>
    </submittedName>
</protein>
<dbReference type="PANTHER" id="PTHR43662">
    <property type="match status" value="1"/>
</dbReference>
<sequence>MRTPPAHVAPPDRARKRRRLTRITLASAVVAALAGSGIYIAGAQAEEVAVPGRVQAEAFAAQSGAQTESTGDADGGRNVGWLASGDWLRFDGVSVTGVDLTARVASHNAAGGTVELRLGAQNGPLLASFPIAQTGGWQKWTTVTATASAVPAGAQTVFAVMKSASTSDFVNLNWFTFGPATGTSPSTSAAPSTSATPSATPSSTASASPSTSVPPSAPAGGWVPVDQARWSKELAAFNAIKPKAVPPGTTRVPEFHTDCGVANSAPDDPIVLPGLSGASHMHTFFGPKIDAFTTTDKLFAAANTCNAPGDKSAYWTPELRKDGKAVPIKSMRIYYGSRVKDPSTVKPFPPGLVVVEGDAKRQVDTPKNAGSNQFWCAGSTEIGRSADGNWPKCAPGGNLIFQLVFKDCWDGKNIDSPDHKSHMGDPVNGVCTGKYPVAVPDLSFMVNYESLGGDGLSLSSGKPSSMHGDFMNAWEPERLGDLVKSCLNQNAKCGVDTTFAGG</sequence>
<proteinExistence type="predicted"/>
<evidence type="ECO:0000259" key="3">
    <source>
        <dbReference type="PROSITE" id="PS51175"/>
    </source>
</evidence>
<dbReference type="SUPFAM" id="SSF49785">
    <property type="entry name" value="Galactose-binding domain-like"/>
    <property type="match status" value="1"/>
</dbReference>
<dbReference type="AlphaFoldDB" id="A0A1C5A906"/>